<evidence type="ECO:0000256" key="1">
    <source>
        <dbReference type="SAM" id="MobiDB-lite"/>
    </source>
</evidence>
<dbReference type="Proteomes" id="UP001153076">
    <property type="component" value="Unassembled WGS sequence"/>
</dbReference>
<feature type="compositionally biased region" description="Acidic residues" evidence="1">
    <location>
        <begin position="68"/>
        <end position="79"/>
    </location>
</feature>
<reference evidence="2" key="1">
    <citation type="submission" date="2022-04" db="EMBL/GenBank/DDBJ databases">
        <title>Carnegiea gigantea Genome sequencing and assembly v2.</title>
        <authorList>
            <person name="Copetti D."/>
            <person name="Sanderson M.J."/>
            <person name="Burquez A."/>
            <person name="Wojciechowski M.F."/>
        </authorList>
    </citation>
    <scope>NUCLEOTIDE SEQUENCE</scope>
    <source>
        <strain evidence="2">SGP5-SGP5p</strain>
        <tissue evidence="2">Aerial part</tissue>
    </source>
</reference>
<gene>
    <name evidence="2" type="ORF">Cgig2_018889</name>
</gene>
<dbReference type="AlphaFoldDB" id="A0A9Q1K9U3"/>
<organism evidence="2 3">
    <name type="scientific">Carnegiea gigantea</name>
    <dbReference type="NCBI Taxonomy" id="171969"/>
    <lineage>
        <taxon>Eukaryota</taxon>
        <taxon>Viridiplantae</taxon>
        <taxon>Streptophyta</taxon>
        <taxon>Embryophyta</taxon>
        <taxon>Tracheophyta</taxon>
        <taxon>Spermatophyta</taxon>
        <taxon>Magnoliopsida</taxon>
        <taxon>eudicotyledons</taxon>
        <taxon>Gunneridae</taxon>
        <taxon>Pentapetalae</taxon>
        <taxon>Caryophyllales</taxon>
        <taxon>Cactineae</taxon>
        <taxon>Cactaceae</taxon>
        <taxon>Cactoideae</taxon>
        <taxon>Echinocereeae</taxon>
        <taxon>Carnegiea</taxon>
    </lineage>
</organism>
<feature type="region of interest" description="Disordered" evidence="1">
    <location>
        <begin position="47"/>
        <end position="84"/>
    </location>
</feature>
<dbReference type="EMBL" id="JAKOGI010000235">
    <property type="protein sequence ID" value="KAJ8438978.1"/>
    <property type="molecule type" value="Genomic_DNA"/>
</dbReference>
<keyword evidence="3" id="KW-1185">Reference proteome</keyword>
<feature type="region of interest" description="Disordered" evidence="1">
    <location>
        <begin position="156"/>
        <end position="177"/>
    </location>
</feature>
<protein>
    <submittedName>
        <fullName evidence="2">Uncharacterized protein</fullName>
    </submittedName>
</protein>
<accession>A0A9Q1K9U3</accession>
<sequence>MTDEARKHVPTGGLDDVTLEINYGGVFEKGESGLEYKGGLKEKGPVAAAKVLSPRQKVSSTTSKESNEWQDVDDNEDGSSNDQRKRKCNDAIKINDDYLLETEDDVREDELRNVEDIETSDEEWEVAINNLRKFKTHRELEAQRAAAKHNCEVPTPCENDSKYEESDLDFDTPPTANEKDNMVLSRRNKKKMVKINEHTDHRKLKWEVGMTFGAMHKFKPAVIRFALAQGYDMTFIVSDIRGGGLE</sequence>
<proteinExistence type="predicted"/>
<evidence type="ECO:0000313" key="3">
    <source>
        <dbReference type="Proteomes" id="UP001153076"/>
    </source>
</evidence>
<name>A0A9Q1K9U3_9CARY</name>
<comment type="caution">
    <text evidence="2">The sequence shown here is derived from an EMBL/GenBank/DDBJ whole genome shotgun (WGS) entry which is preliminary data.</text>
</comment>
<evidence type="ECO:0000313" key="2">
    <source>
        <dbReference type="EMBL" id="KAJ8438978.1"/>
    </source>
</evidence>